<organism evidence="1 3">
    <name type="scientific">Pyrenophora tritici-repentis</name>
    <dbReference type="NCBI Taxonomy" id="45151"/>
    <lineage>
        <taxon>Eukaryota</taxon>
        <taxon>Fungi</taxon>
        <taxon>Dikarya</taxon>
        <taxon>Ascomycota</taxon>
        <taxon>Pezizomycotina</taxon>
        <taxon>Dothideomycetes</taxon>
        <taxon>Pleosporomycetidae</taxon>
        <taxon>Pleosporales</taxon>
        <taxon>Pleosporineae</taxon>
        <taxon>Pleosporaceae</taxon>
        <taxon>Pyrenophora</taxon>
    </lineage>
</organism>
<accession>A0A5M9KSA3</accession>
<dbReference type="Proteomes" id="UP000249757">
    <property type="component" value="Unassembled WGS sequence"/>
</dbReference>
<keyword evidence="4" id="KW-1185">Reference proteome</keyword>
<dbReference type="AlphaFoldDB" id="A0A5M9KSA3"/>
<protein>
    <submittedName>
        <fullName evidence="1">Uncharacterized protein</fullName>
    </submittedName>
</protein>
<evidence type="ECO:0000313" key="2">
    <source>
        <dbReference type="EMBL" id="KAI1508756.1"/>
    </source>
</evidence>
<reference evidence="2" key="3">
    <citation type="journal article" date="2022" name="bioRxiv">
        <title>A global pangenome for the wheat fungal pathogen Pyrenophora tritici-repentis and prediction of effector protein structural homology.</title>
        <authorList>
            <person name="Moolhuijzen P."/>
            <person name="See P.T."/>
            <person name="Shi G."/>
            <person name="Powell H.R."/>
            <person name="Cockram J."/>
            <person name="Jorgensen L.N."/>
            <person name="Benslimane H."/>
            <person name="Strelkov S.E."/>
            <person name="Turner J."/>
            <person name="Liu Z."/>
            <person name="Moffat C.S."/>
        </authorList>
    </citation>
    <scope>NUCLEOTIDE SEQUENCE</scope>
    <source>
        <strain evidence="2">86-124</strain>
    </source>
</reference>
<reference evidence="2" key="2">
    <citation type="submission" date="2021-05" db="EMBL/GenBank/DDBJ databases">
        <authorList>
            <person name="Moolhuijzen P.M."/>
            <person name="Moffat C.S."/>
        </authorList>
    </citation>
    <scope>NUCLEOTIDE SEQUENCE</scope>
    <source>
        <strain evidence="2">86-124</strain>
    </source>
</reference>
<sequence length="75" mass="7763">MPIALAAHCCGPLEGSPGAAHPNCLNGGSPACCKIAEVDICIHHSYFVTQYANAYDPEPNGGTCHSGQGRYKCVS</sequence>
<dbReference type="EMBL" id="NRDI02000024">
    <property type="protein sequence ID" value="KAI1508756.1"/>
    <property type="molecule type" value="Genomic_DNA"/>
</dbReference>
<dbReference type="Proteomes" id="UP000245464">
    <property type="component" value="Chromosome 10"/>
</dbReference>
<name>A0A5M9KSA3_9PLEO</name>
<evidence type="ECO:0000313" key="4">
    <source>
        <dbReference type="Proteomes" id="UP000249757"/>
    </source>
</evidence>
<evidence type="ECO:0000313" key="3">
    <source>
        <dbReference type="Proteomes" id="UP000245464"/>
    </source>
</evidence>
<gene>
    <name evidence="2" type="ORF">Ptr86124_012385</name>
    <name evidence="1" type="ORF">PtrM4_043410</name>
</gene>
<proteinExistence type="predicted"/>
<reference evidence="4" key="4">
    <citation type="journal article" date="2022" name="Microb. Genom.">
        <title>A global pangenome for the wheat fungal pathogen Pyrenophora tritici-repentis and prediction of effector protein structural homology.</title>
        <authorList>
            <person name="Moolhuijzen P.M."/>
            <person name="See P.T."/>
            <person name="Shi G."/>
            <person name="Powell H.R."/>
            <person name="Cockram J."/>
            <person name="Jorgensen L.N."/>
            <person name="Benslimane H."/>
            <person name="Strelkov S.E."/>
            <person name="Turner J."/>
            <person name="Liu Z."/>
            <person name="Moffat C.S."/>
        </authorList>
    </citation>
    <scope>NUCLEOTIDE SEQUENCE [LARGE SCALE GENOMIC DNA]</scope>
</reference>
<dbReference type="EMBL" id="NQIK02000010">
    <property type="protein sequence ID" value="KAF7564907.1"/>
    <property type="molecule type" value="Genomic_DNA"/>
</dbReference>
<comment type="caution">
    <text evidence="1">The sequence shown here is derived from an EMBL/GenBank/DDBJ whole genome shotgun (WGS) entry which is preliminary data.</text>
</comment>
<evidence type="ECO:0000313" key="1">
    <source>
        <dbReference type="EMBL" id="KAF7564907.1"/>
    </source>
</evidence>
<reference evidence="1" key="1">
    <citation type="journal article" date="2018" name="BMC Genomics">
        <title>Comparative genomics of the wheat fungal pathogen Pyrenophora tritici-repentis reveals chromosomal variations and genome plasticity.</title>
        <authorList>
            <person name="Moolhuijzen P."/>
            <person name="See P.T."/>
            <person name="Hane J.K."/>
            <person name="Shi G."/>
            <person name="Liu Z."/>
            <person name="Oliver R.P."/>
            <person name="Moffat C.S."/>
        </authorList>
    </citation>
    <scope>NUCLEOTIDE SEQUENCE [LARGE SCALE GENOMIC DNA]</scope>
    <source>
        <strain evidence="1">M4</strain>
    </source>
</reference>